<evidence type="ECO:0000313" key="1">
    <source>
        <dbReference type="EMBL" id="QEM01926.1"/>
    </source>
</evidence>
<sequence>MNKNFFNNLSFFIINKYTLKKKKFIIEVPFYIDKNYLKYNLENLLNIKIKKINNYNKKKSYLKKIYITFINL</sequence>
<evidence type="ECO:0008006" key="2">
    <source>
        <dbReference type="Google" id="ProtNLM"/>
    </source>
</evidence>
<dbReference type="AlphaFoldDB" id="A0A5C1H9T6"/>
<protein>
    <recommendedName>
        <fullName evidence="2">50S ribosomal protein L23</fullName>
    </recommendedName>
</protein>
<name>A0A5C1H9T6_9APIC</name>
<accession>A0A5C1H9T6</accession>
<reference evidence="1" key="1">
    <citation type="journal article" date="2019" name="Genome Biol. Evol.">
        <title>Nephromyces represents a diverse and novel lineage of the Apicomplexa that has retained apicoplasts.</title>
        <authorList>
            <person name="Munoz-Gomez S.A."/>
            <person name="Durnin K."/>
            <person name="Eme L."/>
            <person name="Paight C."/>
            <person name="Lane C.E."/>
            <person name="Saffo M.B."/>
            <person name="Slamovits C.H."/>
        </authorList>
    </citation>
    <scope>NUCLEOTIDE SEQUENCE</scope>
    <source>
        <strain evidence="1">719</strain>
    </source>
</reference>
<dbReference type="EMBL" id="MK573211">
    <property type="protein sequence ID" value="QEM01926.1"/>
    <property type="molecule type" value="Genomic_DNA"/>
</dbReference>
<gene>
    <name evidence="1" type="primary">orf83</name>
</gene>
<proteinExistence type="predicted"/>
<organism evidence="1">
    <name type="scientific">Nephromyces sp. ex Molgula occidentalis</name>
    <dbReference type="NCBI Taxonomy" id="2544991"/>
    <lineage>
        <taxon>Eukaryota</taxon>
        <taxon>Sar</taxon>
        <taxon>Alveolata</taxon>
        <taxon>Apicomplexa</taxon>
        <taxon>Aconoidasida</taxon>
        <taxon>Nephromycida</taxon>
        <taxon>Nephromyces</taxon>
    </lineage>
</organism>